<dbReference type="EMBL" id="JACEGQ020000011">
    <property type="protein sequence ID" value="KAH8494208.1"/>
    <property type="molecule type" value="Genomic_DNA"/>
</dbReference>
<dbReference type="AlphaFoldDB" id="A0A8T2XM62"/>
<sequence>MITTINGKWSYFGISSLFIFLQVEVLSWLMNSFSSSDSIDRYSLRNYAKSVSKSCNRDYGFRRMVCCRRDIARCRVSSTKTPETLLARVAEGPTVLLNLKKESREPISLTNLFEVVAADLQTLKQNLWLVSALFRYLLLSS</sequence>
<accession>A0A8T2XM62</accession>
<keyword evidence="1" id="KW-1133">Transmembrane helix</keyword>
<name>A0A8T2XM62_POPDE</name>
<protein>
    <submittedName>
        <fullName evidence="2">Uncharacterized protein</fullName>
    </submittedName>
</protein>
<gene>
    <name evidence="2" type="ORF">H0E87_020831</name>
</gene>
<keyword evidence="1" id="KW-0472">Membrane</keyword>
<organism evidence="2 3">
    <name type="scientific">Populus deltoides</name>
    <name type="common">Eastern poplar</name>
    <name type="synonym">Eastern cottonwood</name>
    <dbReference type="NCBI Taxonomy" id="3696"/>
    <lineage>
        <taxon>Eukaryota</taxon>
        <taxon>Viridiplantae</taxon>
        <taxon>Streptophyta</taxon>
        <taxon>Embryophyta</taxon>
        <taxon>Tracheophyta</taxon>
        <taxon>Spermatophyta</taxon>
        <taxon>Magnoliopsida</taxon>
        <taxon>eudicotyledons</taxon>
        <taxon>Gunneridae</taxon>
        <taxon>Pentapetalae</taxon>
        <taxon>rosids</taxon>
        <taxon>fabids</taxon>
        <taxon>Malpighiales</taxon>
        <taxon>Salicaceae</taxon>
        <taxon>Saliceae</taxon>
        <taxon>Populus</taxon>
    </lineage>
</organism>
<comment type="caution">
    <text evidence="2">The sequence shown here is derived from an EMBL/GenBank/DDBJ whole genome shotgun (WGS) entry which is preliminary data.</text>
</comment>
<proteinExistence type="predicted"/>
<evidence type="ECO:0000313" key="3">
    <source>
        <dbReference type="Proteomes" id="UP000807159"/>
    </source>
</evidence>
<evidence type="ECO:0000256" key="1">
    <source>
        <dbReference type="SAM" id="Phobius"/>
    </source>
</evidence>
<dbReference type="Proteomes" id="UP000807159">
    <property type="component" value="Chromosome 11"/>
</dbReference>
<keyword evidence="3" id="KW-1185">Reference proteome</keyword>
<keyword evidence="1" id="KW-0812">Transmembrane</keyword>
<feature type="transmembrane region" description="Helical" evidence="1">
    <location>
        <begin position="12"/>
        <end position="30"/>
    </location>
</feature>
<reference evidence="2" key="1">
    <citation type="journal article" date="2021" name="J. Hered.">
        <title>Genome Assembly of Salicaceae Populus deltoides (Eastern Cottonwood) I-69 Based on Nanopore Sequencing and Hi-C Technologies.</title>
        <authorList>
            <person name="Bai S."/>
            <person name="Wu H."/>
            <person name="Zhang J."/>
            <person name="Pan Z."/>
            <person name="Zhao W."/>
            <person name="Li Z."/>
            <person name="Tong C."/>
        </authorList>
    </citation>
    <scope>NUCLEOTIDE SEQUENCE</scope>
    <source>
        <tissue evidence="2">Leaf</tissue>
    </source>
</reference>
<evidence type="ECO:0000313" key="2">
    <source>
        <dbReference type="EMBL" id="KAH8494208.1"/>
    </source>
</evidence>